<name>G2YWU3_BOTF4</name>
<dbReference type="Gene3D" id="3.50.50.60">
    <property type="entry name" value="FAD/NAD(P)-binding domain"/>
    <property type="match status" value="1"/>
</dbReference>
<dbReference type="EMBL" id="FQ790358">
    <property type="protein sequence ID" value="CCD56091.1"/>
    <property type="molecule type" value="Genomic_DNA"/>
</dbReference>
<dbReference type="InterPro" id="IPR002938">
    <property type="entry name" value="FAD-bd"/>
</dbReference>
<dbReference type="SUPFAM" id="SSF51905">
    <property type="entry name" value="FAD/NAD(P)-binding domain"/>
    <property type="match status" value="1"/>
</dbReference>
<dbReference type="Proteomes" id="UP000008177">
    <property type="component" value="Unplaced contigs"/>
</dbReference>
<evidence type="ECO:0000256" key="1">
    <source>
        <dbReference type="ARBA" id="ARBA00001974"/>
    </source>
</evidence>
<evidence type="ECO:0000313" key="7">
    <source>
        <dbReference type="EMBL" id="CCD56091.1"/>
    </source>
</evidence>
<dbReference type="HOGENOM" id="CLU_009665_3_2_1"/>
<reference evidence="8" key="1">
    <citation type="journal article" date="2011" name="PLoS Genet.">
        <title>Genomic analysis of the necrotrophic fungal pathogens Sclerotinia sclerotiorum and Botrytis cinerea.</title>
        <authorList>
            <person name="Amselem J."/>
            <person name="Cuomo C.A."/>
            <person name="van Kan J.A."/>
            <person name="Viaud M."/>
            <person name="Benito E.P."/>
            <person name="Couloux A."/>
            <person name="Coutinho P.M."/>
            <person name="de Vries R.P."/>
            <person name="Dyer P.S."/>
            <person name="Fillinger S."/>
            <person name="Fournier E."/>
            <person name="Gout L."/>
            <person name="Hahn M."/>
            <person name="Kohn L."/>
            <person name="Lapalu N."/>
            <person name="Plummer K.M."/>
            <person name="Pradier J.M."/>
            <person name="Quevillon E."/>
            <person name="Sharon A."/>
            <person name="Simon A."/>
            <person name="ten Have A."/>
            <person name="Tudzynski B."/>
            <person name="Tudzynski P."/>
            <person name="Wincker P."/>
            <person name="Andrew M."/>
            <person name="Anthouard V."/>
            <person name="Beever R.E."/>
            <person name="Beffa R."/>
            <person name="Benoit I."/>
            <person name="Bouzid O."/>
            <person name="Brault B."/>
            <person name="Chen Z."/>
            <person name="Choquer M."/>
            <person name="Collemare J."/>
            <person name="Cotton P."/>
            <person name="Danchin E.G."/>
            <person name="Da Silva C."/>
            <person name="Gautier A."/>
            <person name="Giraud C."/>
            <person name="Giraud T."/>
            <person name="Gonzalez C."/>
            <person name="Grossetete S."/>
            <person name="Guldener U."/>
            <person name="Henrissat B."/>
            <person name="Howlett B.J."/>
            <person name="Kodira C."/>
            <person name="Kretschmer M."/>
            <person name="Lappartient A."/>
            <person name="Leroch M."/>
            <person name="Levis C."/>
            <person name="Mauceli E."/>
            <person name="Neuveglise C."/>
            <person name="Oeser B."/>
            <person name="Pearson M."/>
            <person name="Poulain J."/>
            <person name="Poussereau N."/>
            <person name="Quesneville H."/>
            <person name="Rascle C."/>
            <person name="Schumacher J."/>
            <person name="Segurens B."/>
            <person name="Sexton A."/>
            <person name="Silva E."/>
            <person name="Sirven C."/>
            <person name="Soanes D.M."/>
            <person name="Talbot N.J."/>
            <person name="Templeton M."/>
            <person name="Yandava C."/>
            <person name="Yarden O."/>
            <person name="Zeng Q."/>
            <person name="Rollins J.A."/>
            <person name="Lebrun M.H."/>
            <person name="Dickman M."/>
        </authorList>
    </citation>
    <scope>NUCLEOTIDE SEQUENCE [LARGE SCALE GENOMIC DNA]</scope>
    <source>
        <strain evidence="8">T4</strain>
    </source>
</reference>
<keyword evidence="3" id="KW-0274">FAD</keyword>
<dbReference type="PRINTS" id="PR00420">
    <property type="entry name" value="RNGMNOXGNASE"/>
</dbReference>
<evidence type="ECO:0000256" key="4">
    <source>
        <dbReference type="ARBA" id="ARBA00023002"/>
    </source>
</evidence>
<proteinExistence type="predicted"/>
<dbReference type="PANTHER" id="PTHR47178">
    <property type="entry name" value="MONOOXYGENASE, FAD-BINDING"/>
    <property type="match status" value="1"/>
</dbReference>
<evidence type="ECO:0000259" key="6">
    <source>
        <dbReference type="Pfam" id="PF01494"/>
    </source>
</evidence>
<dbReference type="PANTHER" id="PTHR47178:SF3">
    <property type="entry name" value="FAD-BINDING DOMAIN-CONTAINING PROTEIN"/>
    <property type="match status" value="1"/>
</dbReference>
<evidence type="ECO:0000256" key="5">
    <source>
        <dbReference type="ARBA" id="ARBA00023033"/>
    </source>
</evidence>
<dbReference type="Pfam" id="PF01494">
    <property type="entry name" value="FAD_binding_3"/>
    <property type="match status" value="1"/>
</dbReference>
<dbReference type="GO" id="GO:0071949">
    <property type="term" value="F:FAD binding"/>
    <property type="evidence" value="ECO:0007669"/>
    <property type="project" value="InterPro"/>
</dbReference>
<dbReference type="OrthoDB" id="47494at2759"/>
<protein>
    <recommendedName>
        <fullName evidence="6">FAD-binding domain-containing protein</fullName>
    </recommendedName>
</protein>
<organism evidence="7 8">
    <name type="scientific">Botryotinia fuckeliana (strain T4)</name>
    <name type="common">Noble rot fungus</name>
    <name type="synonym">Botrytis cinerea</name>
    <dbReference type="NCBI Taxonomy" id="999810"/>
    <lineage>
        <taxon>Eukaryota</taxon>
        <taxon>Fungi</taxon>
        <taxon>Dikarya</taxon>
        <taxon>Ascomycota</taxon>
        <taxon>Pezizomycotina</taxon>
        <taxon>Leotiomycetes</taxon>
        <taxon>Helotiales</taxon>
        <taxon>Sclerotiniaceae</taxon>
        <taxon>Botrytis</taxon>
    </lineage>
</organism>
<gene>
    <name evidence="7" type="ORF">BofuT4_P152230.1</name>
</gene>
<dbReference type="InterPro" id="IPR036188">
    <property type="entry name" value="FAD/NAD-bd_sf"/>
</dbReference>
<comment type="cofactor">
    <cofactor evidence="1">
        <name>FAD</name>
        <dbReference type="ChEBI" id="CHEBI:57692"/>
    </cofactor>
</comment>
<dbReference type="Pfam" id="PF13450">
    <property type="entry name" value="NAD_binding_8"/>
    <property type="match status" value="1"/>
</dbReference>
<keyword evidence="2" id="KW-0285">Flavoprotein</keyword>
<keyword evidence="5" id="KW-0503">Monooxygenase</keyword>
<keyword evidence="4" id="KW-0560">Oxidoreductase</keyword>
<dbReference type="eggNOG" id="KOG2614">
    <property type="taxonomic scope" value="Eukaryota"/>
</dbReference>
<dbReference type="AlphaFoldDB" id="G2YWU3"/>
<feature type="domain" description="FAD-binding" evidence="6">
    <location>
        <begin position="211"/>
        <end position="456"/>
    </location>
</feature>
<dbReference type="GO" id="GO:0004497">
    <property type="term" value="F:monooxygenase activity"/>
    <property type="evidence" value="ECO:0007669"/>
    <property type="project" value="UniProtKB-KW"/>
</dbReference>
<evidence type="ECO:0000256" key="3">
    <source>
        <dbReference type="ARBA" id="ARBA00022827"/>
    </source>
</evidence>
<evidence type="ECO:0000256" key="2">
    <source>
        <dbReference type="ARBA" id="ARBA00022630"/>
    </source>
</evidence>
<evidence type="ECO:0000313" key="8">
    <source>
        <dbReference type="Proteomes" id="UP000008177"/>
    </source>
</evidence>
<dbReference type="STRING" id="999810.G2YWU3"/>
<dbReference type="InParanoid" id="G2YWU3"/>
<sequence>MYHIPANYKISFTDDPTLQRQYESDFSIKSNHNADRSTTNAILLLHWVPIDSRRRAFRTLQVFNLNFIPSLYQSSSRRSMGENVQNSPPLGPSDPVIIIGAGCTGLAIAQGLNKAGIRTIIFEKNAGISIHGQRDWNMGFHWGMNALKTLIPESALSELQSCQVDPHTPTKPLDTLSFLNGSTGDVMFAPEIPYFHRLRRSKLRALFTKDLDIRWNKRLKDIIFADDGKSTTCVFDDGQHITGRLVIGTDGARSTVRRLLLGPEQSLNTRLPYAASFVQAKYTREQALHLRSFHPLFLAAPHPDDLFAFFGLQDAPDSEKPESWTFFFFISWNSTIETQDAESKIFDNAARLKQVREMAKGYAEPWKSAFEWLPEDQPVWYFGLTVWDPREEAHRWDNRNGRVTLAGDSAHPMTYQRGQGLNHSITDAGNLVELLKTDASQSSAIAKYEEEMVARAGEEVHLSVVNTTMLHDWSKVLESPVFKKALTKQS</sequence>
<accession>G2YWU3</accession>